<dbReference type="AlphaFoldDB" id="A0A073CMA2"/>
<accession>A0A073CMA2</accession>
<name>A0A073CMA2_PLAA1</name>
<organism evidence="1 2">
    <name type="scientific">Planktothrix agardhii (strain NIVA-CYA 126/8)</name>
    <dbReference type="NCBI Taxonomy" id="388467"/>
    <lineage>
        <taxon>Bacteria</taxon>
        <taxon>Bacillati</taxon>
        <taxon>Cyanobacteriota</taxon>
        <taxon>Cyanophyceae</taxon>
        <taxon>Oscillatoriophycideae</taxon>
        <taxon>Oscillatoriales</taxon>
        <taxon>Microcoleaceae</taxon>
        <taxon>Planktothrix</taxon>
    </lineage>
</organism>
<dbReference type="PATRIC" id="fig|388467.6.peg.4821"/>
<proteinExistence type="predicted"/>
<gene>
    <name evidence="1" type="ORF">A19Y_8012</name>
</gene>
<evidence type="ECO:0000313" key="1">
    <source>
        <dbReference type="EMBL" id="KEI65120.1"/>
    </source>
</evidence>
<reference evidence="1 2" key="1">
    <citation type="journal article" date="2014" name="Appl. Environ. Microbiol.">
        <title>Elucidation of insertion elements encoded on plasmids and in vitro construction of shuttle vectors from the toxic cyanobacterium Planktothrix.</title>
        <authorList>
            <person name="Christiansen G."/>
            <person name="Goesmann A."/>
            <person name="Kurmayer R."/>
        </authorList>
    </citation>
    <scope>NUCLEOTIDE SEQUENCE [LARGE SCALE GENOMIC DNA]</scope>
    <source>
        <strain evidence="1 2">NIVA-CYA 126/8</strain>
        <plasmid evidence="1">pPA79</plasmid>
    </source>
</reference>
<dbReference type="RefSeq" id="WP_042158668.1">
    <property type="nucleotide sequence ID" value="NZ_CM002808.1"/>
</dbReference>
<dbReference type="HOGENOM" id="CLU_1720658_0_0_3"/>
<geneLocation type="plasmid" evidence="1 2">
    <name>pPA79</name>
</geneLocation>
<dbReference type="GeneID" id="77290536"/>
<keyword evidence="1" id="KW-0614">Plasmid</keyword>
<keyword evidence="2" id="KW-1185">Reference proteome</keyword>
<evidence type="ECO:0000313" key="2">
    <source>
        <dbReference type="Proteomes" id="UP000027395"/>
    </source>
</evidence>
<protein>
    <submittedName>
        <fullName evidence="1">Uncharacterized protein</fullName>
    </submittedName>
</protein>
<dbReference type="EMBL" id="CM002808">
    <property type="protein sequence ID" value="KEI65120.1"/>
    <property type="molecule type" value="Genomic_DNA"/>
</dbReference>
<dbReference type="Proteomes" id="UP000027395">
    <property type="component" value="Plasmid pPA79"/>
</dbReference>
<sequence>MLQERADLMKTIHSKNEHWKYKGFEELVLECGREMKPIPAPKYIKHGIPKQCYFNCLELIKKHPDLTYVEGYALGDISFPVSHAWLMNPQGKAIDPTWESGGLCYIGIPFQTQWVLDFLEARKQRGKTDCLSLFESNYLEEFSFLKEGVPQL</sequence>